<evidence type="ECO:0000313" key="9">
    <source>
        <dbReference type="Proteomes" id="UP001449657"/>
    </source>
</evidence>
<feature type="domain" description="RNA polymerase sigma-70 region 4" evidence="7">
    <location>
        <begin position="127"/>
        <end position="173"/>
    </location>
</feature>
<reference evidence="8 9" key="1">
    <citation type="submission" date="2024-03" db="EMBL/GenBank/DDBJ databases">
        <title>Chitinophaga caseinilytica sp. nov., a casein hydrolysing bacterium isolated from forest soil.</title>
        <authorList>
            <person name="Lee D.S."/>
            <person name="Han D.M."/>
            <person name="Baek J.H."/>
            <person name="Choi D.G."/>
            <person name="Jeon J.H."/>
            <person name="Jeon C.O."/>
        </authorList>
    </citation>
    <scope>NUCLEOTIDE SEQUENCE [LARGE SCALE GENOMIC DNA]</scope>
    <source>
        <strain evidence="8 9">KACC 19118</strain>
    </source>
</reference>
<dbReference type="InterPro" id="IPR013324">
    <property type="entry name" value="RNA_pol_sigma_r3/r4-like"/>
</dbReference>
<comment type="similarity">
    <text evidence="1">Belongs to the sigma-70 factor family. ECF subfamily.</text>
</comment>
<evidence type="ECO:0000259" key="6">
    <source>
        <dbReference type="Pfam" id="PF04542"/>
    </source>
</evidence>
<name>A0ABZ2YWQ4_9BACT</name>
<evidence type="ECO:0000256" key="2">
    <source>
        <dbReference type="ARBA" id="ARBA00023015"/>
    </source>
</evidence>
<keyword evidence="9" id="KW-1185">Reference proteome</keyword>
<dbReference type="SUPFAM" id="SSF88659">
    <property type="entry name" value="Sigma3 and sigma4 domains of RNA polymerase sigma factors"/>
    <property type="match status" value="1"/>
</dbReference>
<dbReference type="CDD" id="cd06171">
    <property type="entry name" value="Sigma70_r4"/>
    <property type="match status" value="1"/>
</dbReference>
<dbReference type="Proteomes" id="UP001449657">
    <property type="component" value="Chromosome"/>
</dbReference>
<organism evidence="8 9">
    <name type="scientific">Chitinophaga caseinilytica</name>
    <dbReference type="NCBI Taxonomy" id="2267521"/>
    <lineage>
        <taxon>Bacteria</taxon>
        <taxon>Pseudomonadati</taxon>
        <taxon>Bacteroidota</taxon>
        <taxon>Chitinophagia</taxon>
        <taxon>Chitinophagales</taxon>
        <taxon>Chitinophagaceae</taxon>
        <taxon>Chitinophaga</taxon>
    </lineage>
</organism>
<dbReference type="Pfam" id="PF04545">
    <property type="entry name" value="Sigma70_r4"/>
    <property type="match status" value="1"/>
</dbReference>
<evidence type="ECO:0000256" key="5">
    <source>
        <dbReference type="ARBA" id="ARBA00023163"/>
    </source>
</evidence>
<keyword evidence="3" id="KW-0731">Sigma factor</keyword>
<dbReference type="EMBL" id="CP150096">
    <property type="protein sequence ID" value="WZN44385.1"/>
    <property type="molecule type" value="Genomic_DNA"/>
</dbReference>
<dbReference type="PANTHER" id="PTHR43133">
    <property type="entry name" value="RNA POLYMERASE ECF-TYPE SIGMA FACTO"/>
    <property type="match status" value="1"/>
</dbReference>
<evidence type="ECO:0000256" key="3">
    <source>
        <dbReference type="ARBA" id="ARBA00023082"/>
    </source>
</evidence>
<evidence type="ECO:0000256" key="1">
    <source>
        <dbReference type="ARBA" id="ARBA00010641"/>
    </source>
</evidence>
<evidence type="ECO:0000313" key="8">
    <source>
        <dbReference type="EMBL" id="WZN44385.1"/>
    </source>
</evidence>
<gene>
    <name evidence="8" type="ORF">WJU22_15925</name>
</gene>
<dbReference type="SUPFAM" id="SSF88946">
    <property type="entry name" value="Sigma2 domain of RNA polymerase sigma factors"/>
    <property type="match status" value="1"/>
</dbReference>
<proteinExistence type="inferred from homology"/>
<keyword evidence="5" id="KW-0804">Transcription</keyword>
<dbReference type="InterPro" id="IPR007627">
    <property type="entry name" value="RNA_pol_sigma70_r2"/>
</dbReference>
<dbReference type="InterPro" id="IPR013325">
    <property type="entry name" value="RNA_pol_sigma_r2"/>
</dbReference>
<evidence type="ECO:0000256" key="4">
    <source>
        <dbReference type="ARBA" id="ARBA00023125"/>
    </source>
</evidence>
<dbReference type="NCBIfam" id="TIGR02937">
    <property type="entry name" value="sigma70-ECF"/>
    <property type="match status" value="1"/>
</dbReference>
<keyword evidence="2" id="KW-0805">Transcription regulation</keyword>
<dbReference type="Pfam" id="PF04542">
    <property type="entry name" value="Sigma70_r2"/>
    <property type="match status" value="1"/>
</dbReference>
<dbReference type="RefSeq" id="WP_341839169.1">
    <property type="nucleotide sequence ID" value="NZ_CP149792.1"/>
</dbReference>
<evidence type="ECO:0000259" key="7">
    <source>
        <dbReference type="Pfam" id="PF04545"/>
    </source>
</evidence>
<dbReference type="PANTHER" id="PTHR43133:SF62">
    <property type="entry name" value="RNA POLYMERASE SIGMA FACTOR SIGZ"/>
    <property type="match status" value="1"/>
</dbReference>
<keyword evidence="4" id="KW-0238">DNA-binding</keyword>
<protein>
    <submittedName>
        <fullName evidence="8">Sigma-70 family RNA polymerase sigma factor</fullName>
    </submittedName>
</protein>
<dbReference type="InterPro" id="IPR007630">
    <property type="entry name" value="RNA_pol_sigma70_r4"/>
</dbReference>
<dbReference type="Gene3D" id="1.10.10.10">
    <property type="entry name" value="Winged helix-like DNA-binding domain superfamily/Winged helix DNA-binding domain"/>
    <property type="match status" value="1"/>
</dbReference>
<sequence length="181" mass="21041">MKFIPKYTEEDLVQLLKQRDETAFRYLYDNYASALYGVIFSIVPETHTAQDVLQESFVKIWRLMEQYDPSRGRLFTWMHNIARSGAIDAVRSAAWRNARKVDPVQDYHHTIAGEPIEYTGLKKSVGKLTAEHRALIELSYFQGYTHEEIARLANIPMGTVKTRLRAAIRQLRKMISIFLFA</sequence>
<dbReference type="InterPro" id="IPR036388">
    <property type="entry name" value="WH-like_DNA-bd_sf"/>
</dbReference>
<dbReference type="InterPro" id="IPR039425">
    <property type="entry name" value="RNA_pol_sigma-70-like"/>
</dbReference>
<feature type="domain" description="RNA polymerase sigma-70 region 2" evidence="6">
    <location>
        <begin position="27"/>
        <end position="96"/>
    </location>
</feature>
<accession>A0ABZ2YWQ4</accession>
<dbReference type="InterPro" id="IPR014284">
    <property type="entry name" value="RNA_pol_sigma-70_dom"/>
</dbReference>
<dbReference type="Gene3D" id="1.10.1740.10">
    <property type="match status" value="1"/>
</dbReference>